<sequence length="459" mass="51388">MNMCGLDFIIKFKFKTDNQQSQANQSHKVVDGLLLAVPRILHQPSPQMPPRKNPPKRFRRGRIEESSNIPSCSHGNNCESSEQKKFEVVPDQPLGGILSSFRGNDGLTLLYVEPDKAFTIYTWSSLIGRSLIVDQTSDIPNTSSQQENSGNILNYEQNMLSVRSCSENSSMVIISSNAVSIYRRERISLSKAHSRRLTEGTLEVSHLTLSNIIKHIGSIFSGSHFVSNSGIRLPPSSFNYIICHHVSLSRIPRGPSVVVQTPLLADTGYDSQSRNTPPLQYGQAASSTDEEVGLQNDVDLLTQRYVQSVVFMHRLANDLLEASALLRRITASGHRQFMLSSEDTLLLSQSPLFDIENLHDHYGDMRLDVDNMSYEELLALEEHIGNVNTGLSEEAIMNHLKKSRYIKFSEIDGPKEACSICQEEYTGEDELGNLECGHDFHTTCITQWLRCKNLCPIAC</sequence>
<dbReference type="KEGG" id="nnu:104588612"/>
<dbReference type="InterPro" id="IPR001841">
    <property type="entry name" value="Znf_RING"/>
</dbReference>
<dbReference type="PROSITE" id="PS50089">
    <property type="entry name" value="ZF_RING_2"/>
    <property type="match status" value="1"/>
</dbReference>
<evidence type="ECO:0000256" key="4">
    <source>
        <dbReference type="ARBA" id="ARBA00022723"/>
    </source>
</evidence>
<dbReference type="Gene3D" id="3.30.40.10">
    <property type="entry name" value="Zinc/RING finger domain, C3HC4 (zinc finger)"/>
    <property type="match status" value="1"/>
</dbReference>
<evidence type="ECO:0000256" key="8">
    <source>
        <dbReference type="PROSITE-ProRule" id="PRU00175"/>
    </source>
</evidence>
<dbReference type="OrthoDB" id="8062037at2759"/>
<dbReference type="GO" id="GO:0061630">
    <property type="term" value="F:ubiquitin protein ligase activity"/>
    <property type="evidence" value="ECO:0000318"/>
    <property type="project" value="GO_Central"/>
</dbReference>
<name>A0A1U7Z2P2_NELNU</name>
<keyword evidence="3" id="KW-0808">Transferase</keyword>
<feature type="region of interest" description="Disordered" evidence="9">
    <location>
        <begin position="269"/>
        <end position="288"/>
    </location>
</feature>
<dbReference type="AlphaFoldDB" id="A0A1U7Z2P2"/>
<evidence type="ECO:0000259" key="10">
    <source>
        <dbReference type="PROSITE" id="PS50089"/>
    </source>
</evidence>
<evidence type="ECO:0000313" key="11">
    <source>
        <dbReference type="Proteomes" id="UP000189703"/>
    </source>
</evidence>
<dbReference type="SMART" id="SM00184">
    <property type="entry name" value="RING"/>
    <property type="match status" value="1"/>
</dbReference>
<keyword evidence="7" id="KW-0862">Zinc</keyword>
<dbReference type="InParanoid" id="A0A1U7Z2P2"/>
<keyword evidence="4" id="KW-0479">Metal-binding</keyword>
<dbReference type="EC" id="2.3.2.27" evidence="2"/>
<dbReference type="GeneID" id="104588612"/>
<dbReference type="Proteomes" id="UP000189703">
    <property type="component" value="Unplaced"/>
</dbReference>
<dbReference type="SUPFAM" id="SSF57850">
    <property type="entry name" value="RING/U-box"/>
    <property type="match status" value="1"/>
</dbReference>
<proteinExistence type="predicted"/>
<evidence type="ECO:0000256" key="3">
    <source>
        <dbReference type="ARBA" id="ARBA00022679"/>
    </source>
</evidence>
<feature type="compositionally biased region" description="Polar residues" evidence="9">
    <location>
        <begin position="269"/>
        <end position="287"/>
    </location>
</feature>
<keyword evidence="5 8" id="KW-0863">Zinc-finger</keyword>
<protein>
    <recommendedName>
        <fullName evidence="2">RING-type E3 ubiquitin transferase</fullName>
        <ecNumber evidence="2">2.3.2.27</ecNumber>
    </recommendedName>
</protein>
<organism evidence="11 12">
    <name type="scientific">Nelumbo nucifera</name>
    <name type="common">Sacred lotus</name>
    <dbReference type="NCBI Taxonomy" id="4432"/>
    <lineage>
        <taxon>Eukaryota</taxon>
        <taxon>Viridiplantae</taxon>
        <taxon>Streptophyta</taxon>
        <taxon>Embryophyta</taxon>
        <taxon>Tracheophyta</taxon>
        <taxon>Spermatophyta</taxon>
        <taxon>Magnoliopsida</taxon>
        <taxon>Proteales</taxon>
        <taxon>Nelumbonaceae</taxon>
        <taxon>Nelumbo</taxon>
    </lineage>
</organism>
<evidence type="ECO:0000256" key="6">
    <source>
        <dbReference type="ARBA" id="ARBA00022786"/>
    </source>
</evidence>
<evidence type="ECO:0000313" key="12">
    <source>
        <dbReference type="RefSeq" id="XP_010244922.1"/>
    </source>
</evidence>
<gene>
    <name evidence="12" type="primary">LOC104588612</name>
</gene>
<evidence type="ECO:0000256" key="5">
    <source>
        <dbReference type="ARBA" id="ARBA00022771"/>
    </source>
</evidence>
<dbReference type="RefSeq" id="XP_010244922.1">
    <property type="nucleotide sequence ID" value="XM_010246620.1"/>
</dbReference>
<dbReference type="eggNOG" id="KOG0800">
    <property type="taxonomic scope" value="Eukaryota"/>
</dbReference>
<reference evidence="12" key="1">
    <citation type="submission" date="2025-08" db="UniProtKB">
        <authorList>
            <consortium name="RefSeq"/>
        </authorList>
    </citation>
    <scope>IDENTIFICATION</scope>
</reference>
<dbReference type="InterPro" id="IPR013083">
    <property type="entry name" value="Znf_RING/FYVE/PHD"/>
</dbReference>
<accession>A0A1U7Z2P2</accession>
<evidence type="ECO:0000256" key="7">
    <source>
        <dbReference type="ARBA" id="ARBA00022833"/>
    </source>
</evidence>
<evidence type="ECO:0000256" key="9">
    <source>
        <dbReference type="SAM" id="MobiDB-lite"/>
    </source>
</evidence>
<keyword evidence="6" id="KW-0833">Ubl conjugation pathway</keyword>
<evidence type="ECO:0000256" key="1">
    <source>
        <dbReference type="ARBA" id="ARBA00000900"/>
    </source>
</evidence>
<dbReference type="Pfam" id="PF13639">
    <property type="entry name" value="zf-RING_2"/>
    <property type="match status" value="1"/>
</dbReference>
<dbReference type="PANTHER" id="PTHR22937">
    <property type="entry name" value="E3 UBIQUITIN-PROTEIN LIGASE RNF165"/>
    <property type="match status" value="1"/>
</dbReference>
<evidence type="ECO:0000256" key="2">
    <source>
        <dbReference type="ARBA" id="ARBA00012483"/>
    </source>
</evidence>
<dbReference type="InterPro" id="IPR045191">
    <property type="entry name" value="MBR1/2-like"/>
</dbReference>
<dbReference type="PANTHER" id="PTHR22937:SF208">
    <property type="entry name" value="RING-TYPE E3 UBIQUITIN TRANSFERASE"/>
    <property type="match status" value="1"/>
</dbReference>
<comment type="catalytic activity">
    <reaction evidence="1">
        <text>S-ubiquitinyl-[E2 ubiquitin-conjugating enzyme]-L-cysteine + [acceptor protein]-L-lysine = [E2 ubiquitin-conjugating enzyme]-L-cysteine + N(6)-ubiquitinyl-[acceptor protein]-L-lysine.</text>
        <dbReference type="EC" id="2.3.2.27"/>
    </reaction>
</comment>
<keyword evidence="11" id="KW-1185">Reference proteome</keyword>
<dbReference type="GO" id="GO:0008270">
    <property type="term" value="F:zinc ion binding"/>
    <property type="evidence" value="ECO:0007669"/>
    <property type="project" value="UniProtKB-KW"/>
</dbReference>
<feature type="domain" description="RING-type" evidence="10">
    <location>
        <begin position="418"/>
        <end position="457"/>
    </location>
</feature>